<feature type="transmembrane region" description="Helical" evidence="11">
    <location>
        <begin position="396"/>
        <end position="416"/>
    </location>
</feature>
<keyword evidence="7" id="KW-0256">Endoplasmic reticulum</keyword>
<reference evidence="13" key="2">
    <citation type="submission" date="2015-01" db="EMBL/GenBank/DDBJ databases">
        <title>Evolutionary Origins and Diversification of the Mycorrhizal Mutualists.</title>
        <authorList>
            <consortium name="DOE Joint Genome Institute"/>
            <consortium name="Mycorrhizal Genomics Consortium"/>
            <person name="Kohler A."/>
            <person name="Kuo A."/>
            <person name="Nagy L.G."/>
            <person name="Floudas D."/>
            <person name="Copeland A."/>
            <person name="Barry K.W."/>
            <person name="Cichocki N."/>
            <person name="Veneault-Fourrey C."/>
            <person name="LaButti K."/>
            <person name="Lindquist E.A."/>
            <person name="Lipzen A."/>
            <person name="Lundell T."/>
            <person name="Morin E."/>
            <person name="Murat C."/>
            <person name="Riley R."/>
            <person name="Ohm R."/>
            <person name="Sun H."/>
            <person name="Tunlid A."/>
            <person name="Henrissat B."/>
            <person name="Grigoriev I.V."/>
            <person name="Hibbett D.S."/>
            <person name="Martin F."/>
        </authorList>
    </citation>
    <scope>NUCLEOTIDE SEQUENCE [LARGE SCALE GENOMIC DNA]</scope>
    <source>
        <strain evidence="13">Marx 270</strain>
    </source>
</reference>
<evidence type="ECO:0000256" key="9">
    <source>
        <dbReference type="ARBA" id="ARBA00023136"/>
    </source>
</evidence>
<evidence type="ECO:0000256" key="7">
    <source>
        <dbReference type="ARBA" id="ARBA00022824"/>
    </source>
</evidence>
<feature type="compositionally biased region" description="Basic and acidic residues" evidence="10">
    <location>
        <begin position="172"/>
        <end position="191"/>
    </location>
</feature>
<dbReference type="GO" id="GO:0004168">
    <property type="term" value="F:dolichol kinase activity"/>
    <property type="evidence" value="ECO:0007669"/>
    <property type="project" value="UniProtKB-EC"/>
</dbReference>
<evidence type="ECO:0000256" key="8">
    <source>
        <dbReference type="ARBA" id="ARBA00022989"/>
    </source>
</evidence>
<feature type="region of interest" description="Disordered" evidence="10">
    <location>
        <begin position="1"/>
        <end position="66"/>
    </location>
</feature>
<feature type="compositionally biased region" description="Basic residues" evidence="10">
    <location>
        <begin position="1"/>
        <end position="10"/>
    </location>
</feature>
<dbReference type="PANTHER" id="PTHR13205">
    <property type="entry name" value="TRANSMEMBRANE PROTEIN 15-RELATED"/>
    <property type="match status" value="1"/>
</dbReference>
<name>A0A0C3PYH7_PISTI</name>
<feature type="transmembrane region" description="Helical" evidence="11">
    <location>
        <begin position="365"/>
        <end position="384"/>
    </location>
</feature>
<feature type="transmembrane region" description="Helical" evidence="11">
    <location>
        <begin position="661"/>
        <end position="687"/>
    </location>
</feature>
<keyword evidence="8 11" id="KW-1133">Transmembrane helix</keyword>
<evidence type="ECO:0000256" key="3">
    <source>
        <dbReference type="ARBA" id="ARBA00012132"/>
    </source>
</evidence>
<feature type="transmembrane region" description="Helical" evidence="11">
    <location>
        <begin position="699"/>
        <end position="717"/>
    </location>
</feature>
<gene>
    <name evidence="12" type="ORF">M404DRAFT_991457</name>
</gene>
<dbReference type="AlphaFoldDB" id="A0A0C3PYH7"/>
<evidence type="ECO:0000256" key="2">
    <source>
        <dbReference type="ARBA" id="ARBA00010794"/>
    </source>
</evidence>
<evidence type="ECO:0000256" key="1">
    <source>
        <dbReference type="ARBA" id="ARBA00004477"/>
    </source>
</evidence>
<accession>A0A0C3PYH7</accession>
<dbReference type="InterPro" id="IPR032974">
    <property type="entry name" value="Polypren_kinase"/>
</dbReference>
<keyword evidence="4" id="KW-0808">Transferase</keyword>
<dbReference type="GO" id="GO:0005789">
    <property type="term" value="C:endoplasmic reticulum membrane"/>
    <property type="evidence" value="ECO:0007669"/>
    <property type="project" value="UniProtKB-SubCell"/>
</dbReference>
<comment type="similarity">
    <text evidence="2">Belongs to the polyprenol kinase family.</text>
</comment>
<protein>
    <recommendedName>
        <fullName evidence="3">dolichol kinase</fullName>
        <ecNumber evidence="3">2.7.1.108</ecNumber>
    </recommendedName>
</protein>
<evidence type="ECO:0000313" key="12">
    <source>
        <dbReference type="EMBL" id="KIO14711.1"/>
    </source>
</evidence>
<dbReference type="STRING" id="870435.A0A0C3PYH7"/>
<dbReference type="PANTHER" id="PTHR13205:SF15">
    <property type="entry name" value="DOLICHOL KINASE"/>
    <property type="match status" value="1"/>
</dbReference>
<keyword evidence="6" id="KW-0418">Kinase</keyword>
<organism evidence="12 13">
    <name type="scientific">Pisolithus tinctorius Marx 270</name>
    <dbReference type="NCBI Taxonomy" id="870435"/>
    <lineage>
        <taxon>Eukaryota</taxon>
        <taxon>Fungi</taxon>
        <taxon>Dikarya</taxon>
        <taxon>Basidiomycota</taxon>
        <taxon>Agaricomycotina</taxon>
        <taxon>Agaricomycetes</taxon>
        <taxon>Agaricomycetidae</taxon>
        <taxon>Boletales</taxon>
        <taxon>Sclerodermatineae</taxon>
        <taxon>Pisolithaceae</taxon>
        <taxon>Pisolithus</taxon>
    </lineage>
</organism>
<evidence type="ECO:0000256" key="6">
    <source>
        <dbReference type="ARBA" id="ARBA00022777"/>
    </source>
</evidence>
<keyword evidence="13" id="KW-1185">Reference proteome</keyword>
<keyword evidence="5 11" id="KW-0812">Transmembrane</keyword>
<evidence type="ECO:0000256" key="5">
    <source>
        <dbReference type="ARBA" id="ARBA00022692"/>
    </source>
</evidence>
<feature type="transmembrane region" description="Helical" evidence="11">
    <location>
        <begin position="759"/>
        <end position="779"/>
    </location>
</feature>
<evidence type="ECO:0000256" key="4">
    <source>
        <dbReference type="ARBA" id="ARBA00022679"/>
    </source>
</evidence>
<comment type="subcellular location">
    <subcellularLocation>
        <location evidence="1">Endoplasmic reticulum membrane</location>
        <topology evidence="1">Multi-pass membrane protein</topology>
    </subcellularLocation>
</comment>
<feature type="compositionally biased region" description="Polar residues" evidence="10">
    <location>
        <begin position="51"/>
        <end position="63"/>
    </location>
</feature>
<proteinExistence type="inferred from homology"/>
<dbReference type="EMBL" id="KN831944">
    <property type="protein sequence ID" value="KIO14711.1"/>
    <property type="molecule type" value="Genomic_DNA"/>
</dbReference>
<evidence type="ECO:0000313" key="13">
    <source>
        <dbReference type="Proteomes" id="UP000054217"/>
    </source>
</evidence>
<dbReference type="InParanoid" id="A0A0C3PYH7"/>
<dbReference type="HOGENOM" id="CLU_012442_0_0_1"/>
<feature type="region of interest" description="Disordered" evidence="10">
    <location>
        <begin position="164"/>
        <end position="196"/>
    </location>
</feature>
<reference evidence="12 13" key="1">
    <citation type="submission" date="2014-04" db="EMBL/GenBank/DDBJ databases">
        <authorList>
            <consortium name="DOE Joint Genome Institute"/>
            <person name="Kuo A."/>
            <person name="Kohler A."/>
            <person name="Costa M.D."/>
            <person name="Nagy L.G."/>
            <person name="Floudas D."/>
            <person name="Copeland A."/>
            <person name="Barry K.W."/>
            <person name="Cichocki N."/>
            <person name="Veneault-Fourrey C."/>
            <person name="LaButti K."/>
            <person name="Lindquist E.A."/>
            <person name="Lipzen A."/>
            <person name="Lundell T."/>
            <person name="Morin E."/>
            <person name="Murat C."/>
            <person name="Sun H."/>
            <person name="Tunlid A."/>
            <person name="Henrissat B."/>
            <person name="Grigoriev I.V."/>
            <person name="Hibbett D.S."/>
            <person name="Martin F."/>
            <person name="Nordberg H.P."/>
            <person name="Cantor M.N."/>
            <person name="Hua S.X."/>
        </authorList>
    </citation>
    <scope>NUCLEOTIDE SEQUENCE [LARGE SCALE GENOMIC DNA]</scope>
    <source>
        <strain evidence="12 13">Marx 270</strain>
    </source>
</reference>
<feature type="transmembrane region" description="Helical" evidence="11">
    <location>
        <begin position="528"/>
        <end position="548"/>
    </location>
</feature>
<dbReference type="Proteomes" id="UP000054217">
    <property type="component" value="Unassembled WGS sequence"/>
</dbReference>
<evidence type="ECO:0000256" key="11">
    <source>
        <dbReference type="SAM" id="Phobius"/>
    </source>
</evidence>
<feature type="transmembrane region" description="Helical" evidence="11">
    <location>
        <begin position="635"/>
        <end position="655"/>
    </location>
</feature>
<feature type="transmembrane region" description="Helical" evidence="11">
    <location>
        <begin position="333"/>
        <end position="353"/>
    </location>
</feature>
<dbReference type="GO" id="GO:0043048">
    <property type="term" value="P:dolichyl monophosphate biosynthetic process"/>
    <property type="evidence" value="ECO:0007669"/>
    <property type="project" value="TreeGrafter"/>
</dbReference>
<dbReference type="OrthoDB" id="377083at2759"/>
<feature type="transmembrane region" description="Helical" evidence="11">
    <location>
        <begin position="288"/>
        <end position="306"/>
    </location>
</feature>
<sequence>MENVRRKRRQQSPPLRASSPIPADYIGEQLQNGPSPHRISFTRSRSPHMRASNSSQGVNTQPSGGAAPFLRHKVHATFYHLFPAAITVQFAVPFSATRLTFSANAKALTESFLLLGSLFLASKQLARAHKLIDKSDCSLLLEIDVHIFICVVYTVWAHTSLSRSKGSASVSPKKDDGRPLSPRTEPREGKRNSGISIPLMKLHPGFVWMSVPKNFRPCPDDGASTGLLLPPLIAVSLLLSAIRKAASPESGLLPRGWLIEAPRVLSKGQSSLSALDALILSRRSLVDYAALCSFILVVQILASSWYEARYRRHRSVPEGERGSVPRSEMRRTWLYSAFGLVFVLILLAVRFFLTQHHIAIWQNISYPEIIIGSVFYQFTLYVALRMAHGGFTLGELALVAFGGLALGTELLGLTRTKIWPRTTPFIKTYRLPTPLLIFQIALIGGSLLTGFLLSPLLFLSRHIAQRPVRRLRFPQEKPKHRRALAAGFYFGTVVIVAGLIGSWTWWNLGRRDPWLWAIFWILEGKKKWTRPLLLAYWALVGSISVAGWNRQLSRSRKKYWPRNTSVHLGENVTQAVPVGATPSQKGAEGVPLGGPSGALGLTFPQLPNGTQVATDLLDAADKHVPTLGVNARRKFFHGLAVAMFLPGVAVDPAFTHLSFSAAFALFIFAEYVRYFAVYPFGAAVHLFMNEFLDQKDSGTAILSHFYLLTGCAGSVWLEGPSQLDQCTGILALGVGDAMASIVGKRIGRYRWFAGSPKTVEGSMAFVFSLVMCAWCLRLFGLVEDFSMLRYAAVVTLVSVLEGLTDQNDNLTLPLYMWSMLVVVDV</sequence>
<keyword evidence="9 11" id="KW-0472">Membrane</keyword>
<evidence type="ECO:0000256" key="10">
    <source>
        <dbReference type="SAM" id="MobiDB-lite"/>
    </source>
</evidence>
<dbReference type="EC" id="2.7.1.108" evidence="3"/>
<feature type="transmembrane region" description="Helical" evidence="11">
    <location>
        <begin position="436"/>
        <end position="463"/>
    </location>
</feature>
<feature type="transmembrane region" description="Helical" evidence="11">
    <location>
        <begin position="484"/>
        <end position="508"/>
    </location>
</feature>